<keyword evidence="2" id="KW-0813">Transport</keyword>
<dbReference type="RefSeq" id="WP_188984160.1">
    <property type="nucleotide sequence ID" value="NZ_BMPO01000007.1"/>
</dbReference>
<reference evidence="5" key="1">
    <citation type="journal article" date="2014" name="Int. J. Syst. Evol. Microbiol.">
        <title>Complete genome sequence of Corynebacterium casei LMG S-19264T (=DSM 44701T), isolated from a smear-ripened cheese.</title>
        <authorList>
            <consortium name="US DOE Joint Genome Institute (JGI-PGF)"/>
            <person name="Walter F."/>
            <person name="Albersmeier A."/>
            <person name="Kalinowski J."/>
            <person name="Ruckert C."/>
        </authorList>
    </citation>
    <scope>NUCLEOTIDE SEQUENCE</scope>
    <source>
        <strain evidence="5">JCM 30078</strain>
    </source>
</reference>
<feature type="chain" id="PRO_5037541198" evidence="4">
    <location>
        <begin position="27"/>
        <end position="327"/>
    </location>
</feature>
<dbReference type="Proteomes" id="UP000635983">
    <property type="component" value="Unassembled WGS sequence"/>
</dbReference>
<dbReference type="NCBIfam" id="NF037995">
    <property type="entry name" value="TRAP_S1"/>
    <property type="match status" value="1"/>
</dbReference>
<keyword evidence="3 4" id="KW-0732">Signal</keyword>
<dbReference type="AlphaFoldDB" id="A0A917UZW8"/>
<dbReference type="GO" id="GO:0055085">
    <property type="term" value="P:transmembrane transport"/>
    <property type="evidence" value="ECO:0007669"/>
    <property type="project" value="InterPro"/>
</dbReference>
<dbReference type="PIRSF" id="PIRSF006470">
    <property type="entry name" value="DctB"/>
    <property type="match status" value="1"/>
</dbReference>
<dbReference type="InterPro" id="IPR018389">
    <property type="entry name" value="DctP_fam"/>
</dbReference>
<dbReference type="CDD" id="cd13603">
    <property type="entry name" value="PBP2_TRAP_Siap_TeaA_like"/>
    <property type="match status" value="1"/>
</dbReference>
<comment type="similarity">
    <text evidence="1">Belongs to the bacterial solute-binding protein 7 family.</text>
</comment>
<protein>
    <submittedName>
        <fullName evidence="5">C4-dicarboxylate ABC transporter substrate-binding protein</fullName>
    </submittedName>
</protein>
<gene>
    <name evidence="5" type="ORF">GCM10009304_30560</name>
</gene>
<evidence type="ECO:0000313" key="6">
    <source>
        <dbReference type="Proteomes" id="UP000635983"/>
    </source>
</evidence>
<dbReference type="Pfam" id="PF03480">
    <property type="entry name" value="DctP"/>
    <property type="match status" value="1"/>
</dbReference>
<comment type="caution">
    <text evidence="5">The sequence shown here is derived from an EMBL/GenBank/DDBJ whole genome shotgun (WGS) entry which is preliminary data.</text>
</comment>
<proteinExistence type="inferred from homology"/>
<evidence type="ECO:0000256" key="4">
    <source>
        <dbReference type="SAM" id="SignalP"/>
    </source>
</evidence>
<evidence type="ECO:0000256" key="3">
    <source>
        <dbReference type="ARBA" id="ARBA00022729"/>
    </source>
</evidence>
<dbReference type="EMBL" id="BMPO01000007">
    <property type="protein sequence ID" value="GGK02639.1"/>
    <property type="molecule type" value="Genomic_DNA"/>
</dbReference>
<organism evidence="5 6">
    <name type="scientific">Pseudomonas matsuisoli</name>
    <dbReference type="NCBI Taxonomy" id="1515666"/>
    <lineage>
        <taxon>Bacteria</taxon>
        <taxon>Pseudomonadati</taxon>
        <taxon>Pseudomonadota</taxon>
        <taxon>Gammaproteobacteria</taxon>
        <taxon>Pseudomonadales</taxon>
        <taxon>Pseudomonadaceae</taxon>
        <taxon>Pseudomonas</taxon>
    </lineage>
</organism>
<accession>A0A917UZW8</accession>
<dbReference type="PANTHER" id="PTHR33376">
    <property type="match status" value="1"/>
</dbReference>
<feature type="signal peptide" evidence="4">
    <location>
        <begin position="1"/>
        <end position="26"/>
    </location>
</feature>
<dbReference type="NCBIfam" id="TIGR00787">
    <property type="entry name" value="dctP"/>
    <property type="match status" value="1"/>
</dbReference>
<dbReference type="GO" id="GO:0030288">
    <property type="term" value="C:outer membrane-bounded periplasmic space"/>
    <property type="evidence" value="ECO:0007669"/>
    <property type="project" value="InterPro"/>
</dbReference>
<dbReference type="InterPro" id="IPR004682">
    <property type="entry name" value="TRAP_DctP"/>
</dbReference>
<name>A0A917UZW8_9PSED</name>
<sequence length="327" mass="36576">MNRFIRKTLFALPLLASLQHAAPVLAAVEIKFGHVGEPGSLFEQSATEFVRIANEKLGDKAKVTAFGSSQLGDDNAMMKKLKLGTIDLALPSSVMSSVDPAFALFEMPYIVKDREHMARIREKVIKPIIYPISEKKGYPILGVWENGFRHITNSKRPIVKPEDLAGIKLRVPQGVWRIEMFKSYGANPAPLSFSEVFVALQTGVMDGQENPISHIWFGRYYEVQKYMSLSRHVYTPAYLVAGAKWKRLDQDIKDALIAAAEEVEPFVAKTAAEIDDKYLGELRKAGIEVNEVDQEAFVKASEPIYAKFAEEVDGGKDMIEQVRALRD</sequence>
<evidence type="ECO:0000313" key="5">
    <source>
        <dbReference type="EMBL" id="GGK02639.1"/>
    </source>
</evidence>
<dbReference type="InterPro" id="IPR038404">
    <property type="entry name" value="TRAP_DctP_sf"/>
</dbReference>
<evidence type="ECO:0000256" key="1">
    <source>
        <dbReference type="ARBA" id="ARBA00009023"/>
    </source>
</evidence>
<evidence type="ECO:0000256" key="2">
    <source>
        <dbReference type="ARBA" id="ARBA00022448"/>
    </source>
</evidence>
<dbReference type="Gene3D" id="3.40.190.170">
    <property type="entry name" value="Bacterial extracellular solute-binding protein, family 7"/>
    <property type="match status" value="1"/>
</dbReference>
<dbReference type="PANTHER" id="PTHR33376:SF7">
    <property type="entry name" value="C4-DICARBOXYLATE-BINDING PROTEIN DCTB"/>
    <property type="match status" value="1"/>
</dbReference>
<keyword evidence="6" id="KW-1185">Reference proteome</keyword>
<reference evidence="5" key="2">
    <citation type="submission" date="2020-09" db="EMBL/GenBank/DDBJ databases">
        <authorList>
            <person name="Sun Q."/>
            <person name="Ohkuma M."/>
        </authorList>
    </citation>
    <scope>NUCLEOTIDE SEQUENCE</scope>
    <source>
        <strain evidence="5">JCM 30078</strain>
    </source>
</reference>